<evidence type="ECO:0000256" key="1">
    <source>
        <dbReference type="SAM" id="SignalP"/>
    </source>
</evidence>
<accession>A0ABR9SIH0</accession>
<protein>
    <recommendedName>
        <fullName evidence="4">PilC beta-propeller domain-containing protein</fullName>
    </recommendedName>
</protein>
<gene>
    <name evidence="2" type="ORF">IM725_15425</name>
</gene>
<feature type="chain" id="PRO_5046384049" description="PilC beta-propeller domain-containing protein" evidence="1">
    <location>
        <begin position="23"/>
        <end position="1067"/>
    </location>
</feature>
<evidence type="ECO:0000313" key="3">
    <source>
        <dbReference type="Proteomes" id="UP000715965"/>
    </source>
</evidence>
<name>A0ABR9SIH0_9BURK</name>
<sequence>MKFLRLLLTLALLLGLAPLAQAEDIDLFTGASSGSTAASNLLIVMDNAAHASSNSSIPGSTCTIGGATNTLSGTAQGVEQCVLYKVIDALPVTATATINVGIMVYNGSGVAVYNAPGVTATLPACSSTGEGGCLVYPLTGLTTATKPYLLNYILNWQSSNGNGNQTTGGSYWIKANKERTGASMQESWAYYAGRMGLSGTSYASLVPSTNCKNFILFLADASNTSSTPGDSPGNAGPQSALEGTNIAAKNANPAAIVPSQTNVISSTAQDQVTSCGTLTKMPQDHNGAGYYADEWARYMHASNLKITSYSIALVNPGSCFPDIPWVLSSVANWGGGKYFSTTDASSLTAAMTAVFSEVRSVNSVFAAVSLPVSTVNQNNFLNQIFIGMFRPDSNFDPRWYGNLKQYRAAYVNGVLQTVDADGTAAVASNGSEFIQPCARSYWTPTALDAYWSTYTDANCPNVTTQATSNTPDGQVVEKGGQGYMLRASSPATRTVTTCSTTFNGCNTLTQFTTSNSALTTTVFGLTDSTQLSNLINWTRGQNVLTEDVSTVATSTSMRPSAHGGVVHSRPAAFNFGTDTNRQVVVLYGGDDGVFRAVNGNRTDTFTVGGSGGATVQAGSEFWSFVAPESYGMLQRIYYDNTVISGSNPKPYGMDGPITAYKASNGDGWVFAGMRRGGRALYSFKIDATTLGISLRWKRGCGDYTTSNCTSSAYGDWTNIGQTWGTPHVFTTSTTTGTTNTLVVMGGGYDATCEDAYSYSCSSTTGNRIYVFDASGGSITATFTTTRSVTADVTIATDSSGNAMYIYANDLAGNIYRISGPLSNGAYTSIGSNPASSWVISTIATLGCDVNLLCGTTPNRKLMFAPEVVFDGTSYIVLTGSGDREKPTNTNNPTTNYFFAIKDRPDAPSLLSKPLSCGLGTTGLCLAALYTFPVGTTPDPAQIASSQGYAIQMRTNEQVITAASAVFGTVYFSTHLPKPNASNSCSVNLGDLTPRSFQYATGAGTDVYTTRSDAGLSPDPVVGNLMLDNGTVVPVCIGCAGPLQTSQLTAPGSVSNPAKIRSFWYIRK</sequence>
<comment type="caution">
    <text evidence="2">The sequence shown here is derived from an EMBL/GenBank/DDBJ whole genome shotgun (WGS) entry which is preliminary data.</text>
</comment>
<reference evidence="2 3" key="1">
    <citation type="submission" date="2020-10" db="EMBL/GenBank/DDBJ databases">
        <title>Draft genome of Ramlibacter aquaticus LMG 30558.</title>
        <authorList>
            <person name="Props R."/>
        </authorList>
    </citation>
    <scope>NUCLEOTIDE SEQUENCE [LARGE SCALE GENOMIC DNA]</scope>
    <source>
        <strain evidence="2 3">LMG 30558</strain>
    </source>
</reference>
<evidence type="ECO:0000313" key="2">
    <source>
        <dbReference type="EMBL" id="MBE7941969.1"/>
    </source>
</evidence>
<dbReference type="EMBL" id="JADDOJ010000072">
    <property type="protein sequence ID" value="MBE7941969.1"/>
    <property type="molecule type" value="Genomic_DNA"/>
</dbReference>
<proteinExistence type="predicted"/>
<dbReference type="Proteomes" id="UP000715965">
    <property type="component" value="Unassembled WGS sequence"/>
</dbReference>
<evidence type="ECO:0008006" key="4">
    <source>
        <dbReference type="Google" id="ProtNLM"/>
    </source>
</evidence>
<feature type="signal peptide" evidence="1">
    <location>
        <begin position="1"/>
        <end position="22"/>
    </location>
</feature>
<keyword evidence="3" id="KW-1185">Reference proteome</keyword>
<dbReference type="RefSeq" id="WP_193781529.1">
    <property type="nucleotide sequence ID" value="NZ_JADDOJ010000072.1"/>
</dbReference>
<organism evidence="2 3">
    <name type="scientific">Ramlibacter aquaticus</name>
    <dbReference type="NCBI Taxonomy" id="2780094"/>
    <lineage>
        <taxon>Bacteria</taxon>
        <taxon>Pseudomonadati</taxon>
        <taxon>Pseudomonadota</taxon>
        <taxon>Betaproteobacteria</taxon>
        <taxon>Burkholderiales</taxon>
        <taxon>Comamonadaceae</taxon>
        <taxon>Ramlibacter</taxon>
    </lineage>
</organism>
<keyword evidence="1" id="KW-0732">Signal</keyword>